<sequence>MKLNKQFRKGSNQRGFTLIELMVVVVILAVLATFVVPKLMDRPDEARIVKAKQDIGAISSALQLYKLDNYNFPTTDQGLEALVTKPDSDPEPKHWKKLLDQLPKDPWGNPYLYLQPGEHGEFDLFTYGADGMDGGEGINATIGNWEEK</sequence>
<evidence type="ECO:0000256" key="1">
    <source>
        <dbReference type="ARBA" id="ARBA00004377"/>
    </source>
</evidence>
<evidence type="ECO:0000256" key="7">
    <source>
        <dbReference type="ARBA" id="ARBA00022692"/>
    </source>
</evidence>
<keyword evidence="8 10" id="KW-1133">Transmembrane helix</keyword>
<feature type="domain" description="Type II secretion system protein GspG C-terminal" evidence="11">
    <location>
        <begin position="38"/>
        <end position="145"/>
    </location>
</feature>
<dbReference type="NCBIfam" id="TIGR02532">
    <property type="entry name" value="IV_pilin_GFxxxE"/>
    <property type="match status" value="1"/>
</dbReference>
<evidence type="ECO:0000256" key="5">
    <source>
        <dbReference type="ARBA" id="ARBA00022481"/>
    </source>
</evidence>
<dbReference type="InterPro" id="IPR013545">
    <property type="entry name" value="T2SS_protein-GspG_C"/>
</dbReference>
<dbReference type="Gene3D" id="3.30.700.10">
    <property type="entry name" value="Glycoprotein, Type 4 Pilin"/>
    <property type="match status" value="1"/>
</dbReference>
<dbReference type="PRINTS" id="PR00813">
    <property type="entry name" value="BCTERIALGSPG"/>
</dbReference>
<comment type="subcellular location">
    <subcellularLocation>
        <location evidence="1">Cell inner membrane</location>
        <topology evidence="1">Single-pass membrane protein</topology>
    </subcellularLocation>
</comment>
<evidence type="ECO:0000256" key="4">
    <source>
        <dbReference type="ARBA" id="ARBA00022475"/>
    </source>
</evidence>
<name>A0ABS0BVX7_9GAMM</name>
<keyword evidence="7 10" id="KW-0812">Transmembrane</keyword>
<evidence type="ECO:0000256" key="10">
    <source>
        <dbReference type="SAM" id="Phobius"/>
    </source>
</evidence>
<proteinExistence type="inferred from homology"/>
<dbReference type="EMBL" id="JACBGI020000009">
    <property type="protein sequence ID" value="MBF6057975.1"/>
    <property type="molecule type" value="Genomic_DNA"/>
</dbReference>
<evidence type="ECO:0000256" key="8">
    <source>
        <dbReference type="ARBA" id="ARBA00022989"/>
    </source>
</evidence>
<comment type="similarity">
    <text evidence="2">Belongs to the GSP G family.</text>
</comment>
<dbReference type="Proteomes" id="UP001193680">
    <property type="component" value="Unassembled WGS sequence"/>
</dbReference>
<comment type="caution">
    <text evidence="12">The sequence shown here is derived from an EMBL/GenBank/DDBJ whole genome shotgun (WGS) entry which is preliminary data.</text>
</comment>
<dbReference type="Pfam" id="PF08334">
    <property type="entry name" value="T2SSG"/>
    <property type="match status" value="1"/>
</dbReference>
<evidence type="ECO:0000259" key="11">
    <source>
        <dbReference type="Pfam" id="PF08334"/>
    </source>
</evidence>
<dbReference type="NCBIfam" id="TIGR01710">
    <property type="entry name" value="typeII_sec_gspG"/>
    <property type="match status" value="1"/>
</dbReference>
<dbReference type="PROSITE" id="PS00409">
    <property type="entry name" value="PROKAR_NTER_METHYL"/>
    <property type="match status" value="1"/>
</dbReference>
<accession>A0ABS0BVX7</accession>
<dbReference type="InterPro" id="IPR010054">
    <property type="entry name" value="Type2_sec_GspG"/>
</dbReference>
<evidence type="ECO:0000313" key="12">
    <source>
        <dbReference type="EMBL" id="MBF6057975.1"/>
    </source>
</evidence>
<organism evidence="12 13">
    <name type="scientific">Thiomicrorhabdus heinhorstiae</name>
    <dbReference type="NCBI Taxonomy" id="2748010"/>
    <lineage>
        <taxon>Bacteria</taxon>
        <taxon>Pseudomonadati</taxon>
        <taxon>Pseudomonadota</taxon>
        <taxon>Gammaproteobacteria</taxon>
        <taxon>Thiotrichales</taxon>
        <taxon>Piscirickettsiaceae</taxon>
        <taxon>Thiomicrorhabdus</taxon>
    </lineage>
</organism>
<evidence type="ECO:0000256" key="9">
    <source>
        <dbReference type="ARBA" id="ARBA00023136"/>
    </source>
</evidence>
<dbReference type="SUPFAM" id="SSF54523">
    <property type="entry name" value="Pili subunits"/>
    <property type="match status" value="1"/>
</dbReference>
<gene>
    <name evidence="12" type="primary">gspG</name>
    <name evidence="12" type="ORF">H8792_006425</name>
</gene>
<keyword evidence="6" id="KW-0997">Cell inner membrane</keyword>
<dbReference type="InterPro" id="IPR000983">
    <property type="entry name" value="Bac_GSPG_pilin"/>
</dbReference>
<evidence type="ECO:0000256" key="6">
    <source>
        <dbReference type="ARBA" id="ARBA00022519"/>
    </source>
</evidence>
<keyword evidence="13" id="KW-1185">Reference proteome</keyword>
<dbReference type="InterPro" id="IPR012902">
    <property type="entry name" value="N_methyl_site"/>
</dbReference>
<dbReference type="Pfam" id="PF07963">
    <property type="entry name" value="N_methyl"/>
    <property type="match status" value="1"/>
</dbReference>
<dbReference type="PANTHER" id="PTHR30093">
    <property type="entry name" value="GENERAL SECRETION PATHWAY PROTEIN G"/>
    <property type="match status" value="1"/>
</dbReference>
<keyword evidence="5" id="KW-0488">Methylation</keyword>
<evidence type="ECO:0000256" key="3">
    <source>
        <dbReference type="ARBA" id="ARBA00020042"/>
    </source>
</evidence>
<dbReference type="RefSeq" id="WP_185978121.1">
    <property type="nucleotide sequence ID" value="NZ_JACBGI020000009.1"/>
</dbReference>
<protein>
    <recommendedName>
        <fullName evidence="3">Type II secretion system core protein G</fullName>
    </recommendedName>
</protein>
<dbReference type="PANTHER" id="PTHR30093:SF44">
    <property type="entry name" value="TYPE II SECRETION SYSTEM CORE PROTEIN G"/>
    <property type="match status" value="1"/>
</dbReference>
<keyword evidence="9 10" id="KW-0472">Membrane</keyword>
<evidence type="ECO:0000256" key="2">
    <source>
        <dbReference type="ARBA" id="ARBA00009984"/>
    </source>
</evidence>
<dbReference type="InterPro" id="IPR045584">
    <property type="entry name" value="Pilin-like"/>
</dbReference>
<reference evidence="12 13" key="1">
    <citation type="submission" date="2020-11" db="EMBL/GenBank/DDBJ databases">
        <title>Sulfur oxidizing isolate from Hospital Hole Sinkhole.</title>
        <authorList>
            <person name="Scott K.M."/>
        </authorList>
    </citation>
    <scope>NUCLEOTIDE SEQUENCE [LARGE SCALE GENOMIC DNA]</scope>
    <source>
        <strain evidence="12 13">HH1</strain>
    </source>
</reference>
<evidence type="ECO:0000313" key="13">
    <source>
        <dbReference type="Proteomes" id="UP001193680"/>
    </source>
</evidence>
<feature type="transmembrane region" description="Helical" evidence="10">
    <location>
        <begin position="21"/>
        <end position="40"/>
    </location>
</feature>
<keyword evidence="4" id="KW-1003">Cell membrane</keyword>